<keyword evidence="4" id="KW-1185">Reference proteome</keyword>
<sequence>MHQRMMQGGGMPMAQMAPSQMPQGQMPMGRMPMQQAAPGAAASPSTAAFMAANAKMHGDMAITYSGNADRDFAASMIPHHQGAIDMARITLEYAQDSEVRALAQAVITAQEAEIAQLRAILARLPAR</sequence>
<evidence type="ECO:0000259" key="2">
    <source>
        <dbReference type="Pfam" id="PF03713"/>
    </source>
</evidence>
<dbReference type="InterPro" id="IPR005183">
    <property type="entry name" value="DUF305_CopM-like"/>
</dbReference>
<feature type="region of interest" description="Disordered" evidence="1">
    <location>
        <begin position="1"/>
        <end position="40"/>
    </location>
</feature>
<dbReference type="PANTHER" id="PTHR36933">
    <property type="entry name" value="SLL0788 PROTEIN"/>
    <property type="match status" value="1"/>
</dbReference>
<dbReference type="Pfam" id="PF03713">
    <property type="entry name" value="DUF305"/>
    <property type="match status" value="1"/>
</dbReference>
<protein>
    <submittedName>
        <fullName evidence="3">DUF305 domain-containing protein</fullName>
    </submittedName>
</protein>
<dbReference type="InterPro" id="IPR012347">
    <property type="entry name" value="Ferritin-like"/>
</dbReference>
<comment type="caution">
    <text evidence="3">The sequence shown here is derived from an EMBL/GenBank/DDBJ whole genome shotgun (WGS) entry which is preliminary data.</text>
</comment>
<dbReference type="Proteomes" id="UP001138709">
    <property type="component" value="Unassembled WGS sequence"/>
</dbReference>
<evidence type="ECO:0000256" key="1">
    <source>
        <dbReference type="SAM" id="MobiDB-lite"/>
    </source>
</evidence>
<feature type="domain" description="DUF305" evidence="2">
    <location>
        <begin position="23"/>
        <end position="121"/>
    </location>
</feature>
<accession>A0A9X9XHQ8</accession>
<feature type="compositionally biased region" description="Low complexity" evidence="1">
    <location>
        <begin position="12"/>
        <end position="40"/>
    </location>
</feature>
<reference evidence="3" key="2">
    <citation type="journal article" date="2021" name="Syst. Appl. Microbiol.">
        <title>Roseomonas hellenica sp. nov., isolated from roots of wild-growing Alkanna tinctoria.</title>
        <authorList>
            <person name="Rat A."/>
            <person name="Naranjo H.D."/>
            <person name="Lebbe L."/>
            <person name="Cnockaert M."/>
            <person name="Krigas N."/>
            <person name="Grigoriadou K."/>
            <person name="Maloupa E."/>
            <person name="Willems A."/>
        </authorList>
    </citation>
    <scope>NUCLEOTIDE SEQUENCE</scope>
    <source>
        <strain evidence="3">LMG 31228</strain>
    </source>
</reference>
<reference evidence="3" key="1">
    <citation type="submission" date="2020-01" db="EMBL/GenBank/DDBJ databases">
        <authorList>
            <person name="Rat A."/>
        </authorList>
    </citation>
    <scope>NUCLEOTIDE SEQUENCE</scope>
    <source>
        <strain evidence="3">LMG 31228</strain>
    </source>
</reference>
<dbReference type="PANTHER" id="PTHR36933:SF1">
    <property type="entry name" value="SLL0788 PROTEIN"/>
    <property type="match status" value="1"/>
</dbReference>
<proteinExistence type="predicted"/>
<organism evidence="3 4">
    <name type="scientific">Neoroseomonas eburnea</name>
    <dbReference type="NCBI Taxonomy" id="1346889"/>
    <lineage>
        <taxon>Bacteria</taxon>
        <taxon>Pseudomonadati</taxon>
        <taxon>Pseudomonadota</taxon>
        <taxon>Alphaproteobacteria</taxon>
        <taxon>Acetobacterales</taxon>
        <taxon>Acetobacteraceae</taxon>
        <taxon>Neoroseomonas</taxon>
    </lineage>
</organism>
<dbReference type="EMBL" id="JAAEDL010000029">
    <property type="protein sequence ID" value="MBR0683244.1"/>
    <property type="molecule type" value="Genomic_DNA"/>
</dbReference>
<name>A0A9X9XHQ8_9PROT</name>
<dbReference type="AlphaFoldDB" id="A0A9X9XHQ8"/>
<evidence type="ECO:0000313" key="4">
    <source>
        <dbReference type="Proteomes" id="UP001138709"/>
    </source>
</evidence>
<gene>
    <name evidence="3" type="ORF">GXW74_22350</name>
</gene>
<dbReference type="Gene3D" id="1.20.1260.10">
    <property type="match status" value="1"/>
</dbReference>
<evidence type="ECO:0000313" key="3">
    <source>
        <dbReference type="EMBL" id="MBR0683244.1"/>
    </source>
</evidence>